<gene>
    <name evidence="1" type="ORF">UFOPK1572_01087</name>
</gene>
<reference evidence="1" key="1">
    <citation type="submission" date="2020-05" db="EMBL/GenBank/DDBJ databases">
        <authorList>
            <person name="Chiriac C."/>
            <person name="Salcher M."/>
            <person name="Ghai R."/>
            <person name="Kavagutti S V."/>
        </authorList>
    </citation>
    <scope>NUCLEOTIDE SEQUENCE</scope>
</reference>
<dbReference type="EMBL" id="CAEZTC010000142">
    <property type="protein sequence ID" value="CAB4565524.1"/>
    <property type="molecule type" value="Genomic_DNA"/>
</dbReference>
<accession>A0A6J6DQP2</accession>
<evidence type="ECO:0000313" key="1">
    <source>
        <dbReference type="EMBL" id="CAB4565524.1"/>
    </source>
</evidence>
<proteinExistence type="predicted"/>
<protein>
    <submittedName>
        <fullName evidence="1">Unannotated protein</fullName>
    </submittedName>
</protein>
<sequence length="83" mass="8360">MWFALTVLGCVAIVRGTHTTLLRGHAQGVADAVALAYADHGAASAEQLALVLGVSITSASTNPEGFVTVVVHADHFTATSSAG</sequence>
<dbReference type="AlphaFoldDB" id="A0A6J6DQP2"/>
<organism evidence="1">
    <name type="scientific">freshwater metagenome</name>
    <dbReference type="NCBI Taxonomy" id="449393"/>
    <lineage>
        <taxon>unclassified sequences</taxon>
        <taxon>metagenomes</taxon>
        <taxon>ecological metagenomes</taxon>
    </lineage>
</organism>
<name>A0A6J6DQP2_9ZZZZ</name>